<dbReference type="AlphaFoldDB" id="A0A7S3DMQ7"/>
<dbReference type="InterPro" id="IPR038207">
    <property type="entry name" value="DIX_dom_sf"/>
</dbReference>
<name>A0A7S3DMQ7_9STRA</name>
<dbReference type="InterPro" id="IPR001158">
    <property type="entry name" value="DIX"/>
</dbReference>
<feature type="compositionally biased region" description="Low complexity" evidence="2">
    <location>
        <begin position="119"/>
        <end position="144"/>
    </location>
</feature>
<accession>A0A7S3DMQ7</accession>
<dbReference type="PANTHER" id="PTHR42509">
    <property type="entry name" value="DIX DOMAIN-CONTAINING PROTEIN"/>
    <property type="match status" value="1"/>
</dbReference>
<dbReference type="InterPro" id="IPR029071">
    <property type="entry name" value="Ubiquitin-like_domsf"/>
</dbReference>
<evidence type="ECO:0000313" key="4">
    <source>
        <dbReference type="EMBL" id="CAD9958435.1"/>
    </source>
</evidence>
<reference evidence="4" key="1">
    <citation type="submission" date="2021-01" db="EMBL/GenBank/DDBJ databases">
        <authorList>
            <person name="Corre E."/>
            <person name="Pelletier E."/>
            <person name="Niang G."/>
            <person name="Scheremetjew M."/>
            <person name="Finn R."/>
            <person name="Kale V."/>
            <person name="Holt S."/>
            <person name="Cochrane G."/>
            <person name="Meng A."/>
            <person name="Brown T."/>
            <person name="Cohen L."/>
        </authorList>
    </citation>
    <scope>NUCLEOTIDE SEQUENCE</scope>
    <source>
        <strain evidence="4">CCMP125</strain>
    </source>
</reference>
<proteinExistence type="predicted"/>
<feature type="compositionally biased region" description="Low complexity" evidence="2">
    <location>
        <begin position="206"/>
        <end position="221"/>
    </location>
</feature>
<protein>
    <recommendedName>
        <fullName evidence="3">DIX domain-containing protein</fullName>
    </recommendedName>
</protein>
<dbReference type="EMBL" id="HBHT01013056">
    <property type="protein sequence ID" value="CAD9958435.1"/>
    <property type="molecule type" value="Transcribed_RNA"/>
</dbReference>
<dbReference type="Gene3D" id="2.40.240.130">
    <property type="match status" value="1"/>
</dbReference>
<dbReference type="PANTHER" id="PTHR42509:SF1">
    <property type="entry name" value="DIX DOMAIN-CONTAINING PROTEIN"/>
    <property type="match status" value="1"/>
</dbReference>
<feature type="domain" description="DIX" evidence="3">
    <location>
        <begin position="19"/>
        <end position="91"/>
    </location>
</feature>
<dbReference type="GO" id="GO:0016055">
    <property type="term" value="P:Wnt signaling pathway"/>
    <property type="evidence" value="ECO:0007669"/>
    <property type="project" value="UniProtKB-KW"/>
</dbReference>
<dbReference type="SUPFAM" id="SSF54236">
    <property type="entry name" value="Ubiquitin-like"/>
    <property type="match status" value="1"/>
</dbReference>
<sequence length="258" mass="27011">MASVRYFIPEDGDSELQPNVFLAPKPRHQGAPPTLGQVKQAFPIPGRYHFRFKSPVAPGGDREKNGLAVWMDCIDDRQPVPTWQSTIVAKVTRIGIDEDEDFEDDEDFVRGAASVNSTPQPVAAPAPHAQSAPPQQPPVAQQPSLDIFGGPAPAPTNGVHQRSAAPPVTHSSPPGVNGGDLLGDFGGGAAPSVGAGANDFLGMTTPSPAASAGSYPPQQRQAPPPQQPAQAPLRHANSGNGFDKFSQNNGPFGDLGQW</sequence>
<feature type="compositionally biased region" description="Gly residues" evidence="2">
    <location>
        <begin position="176"/>
        <end position="189"/>
    </location>
</feature>
<keyword evidence="1" id="KW-0879">Wnt signaling pathway</keyword>
<evidence type="ECO:0000256" key="1">
    <source>
        <dbReference type="ARBA" id="ARBA00022687"/>
    </source>
</evidence>
<evidence type="ECO:0000259" key="3">
    <source>
        <dbReference type="Pfam" id="PF00778"/>
    </source>
</evidence>
<dbReference type="Pfam" id="PF00778">
    <property type="entry name" value="DIX"/>
    <property type="match status" value="1"/>
</dbReference>
<organism evidence="4">
    <name type="scientific">Entomoneis paludosa</name>
    <dbReference type="NCBI Taxonomy" id="265537"/>
    <lineage>
        <taxon>Eukaryota</taxon>
        <taxon>Sar</taxon>
        <taxon>Stramenopiles</taxon>
        <taxon>Ochrophyta</taxon>
        <taxon>Bacillariophyta</taxon>
        <taxon>Bacillariophyceae</taxon>
        <taxon>Bacillariophycidae</taxon>
        <taxon>Entomoneidaceae</taxon>
        <taxon>Entomoneis</taxon>
    </lineage>
</organism>
<evidence type="ECO:0000256" key="2">
    <source>
        <dbReference type="SAM" id="MobiDB-lite"/>
    </source>
</evidence>
<feature type="region of interest" description="Disordered" evidence="2">
    <location>
        <begin position="116"/>
        <end position="258"/>
    </location>
</feature>
<feature type="compositionally biased region" description="Polar residues" evidence="2">
    <location>
        <begin position="237"/>
        <end position="250"/>
    </location>
</feature>
<gene>
    <name evidence="4" type="ORF">APAL1065_LOCUS8735</name>
</gene>